<dbReference type="AlphaFoldDB" id="A0A844XC39"/>
<name>A0A844XC39_9SPHN</name>
<dbReference type="Gene3D" id="3.40.30.10">
    <property type="entry name" value="Glutaredoxin"/>
    <property type="match status" value="1"/>
</dbReference>
<sequence>MLSACATTTAPQSHAPDAVPHAEGAIYDPSIDASAAVDAALAQAAADDKRVLLVMGANWCQDSRALASYLMEPALAAELDANFETVFVNVGLPQTGDGYNLDIAERFGVSPEGTPNVLLLNSEGELLNSQDNAVSWRNSASRTSADVLEVLQGWSAK</sequence>
<keyword evidence="4" id="KW-1185">Reference proteome</keyword>
<reference evidence="3 4" key="2">
    <citation type="submission" date="2020-02" db="EMBL/GenBank/DDBJ databases">
        <title>Erythrobacter dongmakensis sp. nov., isolated from a tidal mudflat.</title>
        <authorList>
            <person name="Kim I.S."/>
        </authorList>
    </citation>
    <scope>NUCLEOTIDE SEQUENCE [LARGE SCALE GENOMIC DNA]</scope>
    <source>
        <strain evidence="3 4">GH3-10</strain>
    </source>
</reference>
<feature type="domain" description="Thioredoxin" evidence="2">
    <location>
        <begin position="4"/>
        <end position="156"/>
    </location>
</feature>
<organism evidence="3 4">
    <name type="scientific">Aurantiacibacter rhizosphaerae</name>
    <dbReference type="NCBI Taxonomy" id="2691582"/>
    <lineage>
        <taxon>Bacteria</taxon>
        <taxon>Pseudomonadati</taxon>
        <taxon>Pseudomonadota</taxon>
        <taxon>Alphaproteobacteria</taxon>
        <taxon>Sphingomonadales</taxon>
        <taxon>Erythrobacteraceae</taxon>
        <taxon>Aurantiacibacter</taxon>
    </lineage>
</organism>
<dbReference type="EMBL" id="WUBR01000001">
    <property type="protein sequence ID" value="MWV27075.1"/>
    <property type="molecule type" value="Genomic_DNA"/>
</dbReference>
<comment type="caution">
    <text evidence="3">The sequence shown here is derived from an EMBL/GenBank/DDBJ whole genome shotgun (WGS) entry which is preliminary data.</text>
</comment>
<accession>A0A844XC39</accession>
<protein>
    <submittedName>
        <fullName evidence="3">Thioredoxin family protein</fullName>
    </submittedName>
</protein>
<reference evidence="3 4" key="1">
    <citation type="submission" date="2019-12" db="EMBL/GenBank/DDBJ databases">
        <authorList>
            <person name="Lee S.D."/>
        </authorList>
    </citation>
    <scope>NUCLEOTIDE SEQUENCE [LARGE SCALE GENOMIC DNA]</scope>
    <source>
        <strain evidence="3 4">GH3-10</strain>
    </source>
</reference>
<dbReference type="InterPro" id="IPR036249">
    <property type="entry name" value="Thioredoxin-like_sf"/>
</dbReference>
<evidence type="ECO:0000313" key="3">
    <source>
        <dbReference type="EMBL" id="MWV27075.1"/>
    </source>
</evidence>
<dbReference type="Pfam" id="PF13899">
    <property type="entry name" value="Thioredoxin_7"/>
    <property type="match status" value="1"/>
</dbReference>
<dbReference type="PROSITE" id="PS51352">
    <property type="entry name" value="THIOREDOXIN_2"/>
    <property type="match status" value="1"/>
</dbReference>
<feature type="region of interest" description="Disordered" evidence="1">
    <location>
        <begin position="1"/>
        <end position="20"/>
    </location>
</feature>
<proteinExistence type="predicted"/>
<dbReference type="InterPro" id="IPR013766">
    <property type="entry name" value="Thioredoxin_domain"/>
</dbReference>
<dbReference type="Proteomes" id="UP000461409">
    <property type="component" value="Unassembled WGS sequence"/>
</dbReference>
<evidence type="ECO:0000259" key="2">
    <source>
        <dbReference type="PROSITE" id="PS51352"/>
    </source>
</evidence>
<evidence type="ECO:0000313" key="4">
    <source>
        <dbReference type="Proteomes" id="UP000461409"/>
    </source>
</evidence>
<feature type="compositionally biased region" description="Polar residues" evidence="1">
    <location>
        <begin position="1"/>
        <end position="12"/>
    </location>
</feature>
<dbReference type="SUPFAM" id="SSF52833">
    <property type="entry name" value="Thioredoxin-like"/>
    <property type="match status" value="1"/>
</dbReference>
<gene>
    <name evidence="3" type="ORF">GRF63_04065</name>
</gene>
<evidence type="ECO:0000256" key="1">
    <source>
        <dbReference type="SAM" id="MobiDB-lite"/>
    </source>
</evidence>